<dbReference type="Gene3D" id="1.20.1070.10">
    <property type="entry name" value="Rhodopsin 7-helix transmembrane proteins"/>
    <property type="match status" value="1"/>
</dbReference>
<dbReference type="PROSITE" id="PS00237">
    <property type="entry name" value="G_PROTEIN_RECEP_F1_1"/>
    <property type="match status" value="1"/>
</dbReference>
<dbReference type="PROSITE" id="PS50262">
    <property type="entry name" value="G_PROTEIN_RECEP_F1_2"/>
    <property type="match status" value="1"/>
</dbReference>
<evidence type="ECO:0000313" key="12">
    <source>
        <dbReference type="Proteomes" id="UP001178508"/>
    </source>
</evidence>
<dbReference type="GO" id="GO:0004930">
    <property type="term" value="F:G protein-coupled receptor activity"/>
    <property type="evidence" value="ECO:0007669"/>
    <property type="project" value="UniProtKB-KW"/>
</dbReference>
<evidence type="ECO:0000256" key="2">
    <source>
        <dbReference type="ARBA" id="ARBA00022692"/>
    </source>
</evidence>
<keyword evidence="5 9" id="KW-0472">Membrane</keyword>
<feature type="transmembrane region" description="Helical" evidence="9">
    <location>
        <begin position="163"/>
        <end position="187"/>
    </location>
</feature>
<evidence type="ECO:0000256" key="3">
    <source>
        <dbReference type="ARBA" id="ARBA00022989"/>
    </source>
</evidence>
<feature type="transmembrane region" description="Helical" evidence="9">
    <location>
        <begin position="83"/>
        <end position="104"/>
    </location>
</feature>
<gene>
    <name evidence="11" type="ORF">XNOV1_A004704</name>
</gene>
<dbReference type="PRINTS" id="PR00237">
    <property type="entry name" value="GPCRRHODOPSN"/>
</dbReference>
<dbReference type="InterPro" id="IPR050125">
    <property type="entry name" value="GPCR_opsins"/>
</dbReference>
<keyword evidence="4 8" id="KW-0297">G-protein coupled receptor</keyword>
<dbReference type="AlphaFoldDB" id="A0AAV1FD08"/>
<organism evidence="11 12">
    <name type="scientific">Xyrichtys novacula</name>
    <name type="common">Pearly razorfish</name>
    <name type="synonym">Hemipteronotus novacula</name>
    <dbReference type="NCBI Taxonomy" id="13765"/>
    <lineage>
        <taxon>Eukaryota</taxon>
        <taxon>Metazoa</taxon>
        <taxon>Chordata</taxon>
        <taxon>Craniata</taxon>
        <taxon>Vertebrata</taxon>
        <taxon>Euteleostomi</taxon>
        <taxon>Actinopterygii</taxon>
        <taxon>Neopterygii</taxon>
        <taxon>Teleostei</taxon>
        <taxon>Neoteleostei</taxon>
        <taxon>Acanthomorphata</taxon>
        <taxon>Eupercaria</taxon>
        <taxon>Labriformes</taxon>
        <taxon>Labridae</taxon>
        <taxon>Xyrichtys</taxon>
    </lineage>
</organism>
<evidence type="ECO:0000259" key="10">
    <source>
        <dbReference type="PROSITE" id="PS50262"/>
    </source>
</evidence>
<evidence type="ECO:0000256" key="1">
    <source>
        <dbReference type="ARBA" id="ARBA00004141"/>
    </source>
</evidence>
<dbReference type="SUPFAM" id="SSF81321">
    <property type="entry name" value="Family A G protein-coupled receptor-like"/>
    <property type="match status" value="1"/>
</dbReference>
<feature type="domain" description="G-protein coupled receptors family 1 profile" evidence="10">
    <location>
        <begin position="63"/>
        <end position="311"/>
    </location>
</feature>
<comment type="similarity">
    <text evidence="8">Belongs to the G-protein coupled receptor 1 family.</text>
</comment>
<feature type="transmembrane region" description="Helical" evidence="9">
    <location>
        <begin position="207"/>
        <end position="235"/>
    </location>
</feature>
<dbReference type="EMBL" id="OY660869">
    <property type="protein sequence ID" value="CAJ1058841.1"/>
    <property type="molecule type" value="Genomic_DNA"/>
</dbReference>
<keyword evidence="7 8" id="KW-0807">Transducer</keyword>
<evidence type="ECO:0000256" key="6">
    <source>
        <dbReference type="ARBA" id="ARBA00023170"/>
    </source>
</evidence>
<evidence type="ECO:0000256" key="4">
    <source>
        <dbReference type="ARBA" id="ARBA00023040"/>
    </source>
</evidence>
<keyword evidence="6 8" id="KW-0675">Receptor</keyword>
<evidence type="ECO:0000256" key="7">
    <source>
        <dbReference type="ARBA" id="ARBA00023224"/>
    </source>
</evidence>
<accession>A0AAV1FD08</accession>
<protein>
    <submittedName>
        <fullName evidence="11">Teleost multiple tissue opsin 3a isoform X1</fullName>
    </submittedName>
</protein>
<comment type="subcellular location">
    <subcellularLocation>
        <location evidence="1">Membrane</location>
        <topology evidence="1">Multi-pass membrane protein</topology>
    </subcellularLocation>
</comment>
<dbReference type="InterPro" id="IPR017452">
    <property type="entry name" value="GPCR_Rhodpsn_7TM"/>
</dbReference>
<dbReference type="Pfam" id="PF00001">
    <property type="entry name" value="7tm_1"/>
    <property type="match status" value="1"/>
</dbReference>
<sequence>MVIHTSGCNISTTDSSLPGYSPGIGSTLLDSPAPQSSPGGLSRSGHTVVAVCLGFILVAGVLGNFFALVVFAKFRSLWTPINLILLNISLSDILVCVFGTPFSFAASLQGRWLIGEYGCKWYGFANSLFGIVSLVSLSILSYERYTTVLCSSKVDMSDFRKAWFCVGGSWLYSLLWTLPPLLGWSSYGPEGPGTSCSVQWHLRSPMSISYVLCLFVFCLLLPLLLMIYSYGRILVAIRKVGKINLLSAQRREQHILVMVLSMVSCFVLCWMPYGIMALMVTFGESGLVTPIASSVPSVLAKFSTVVNPVIYVFFNNQFYRCFVALVKCSGEPEPIQAEDLQTPRAQLPDFFAVRRQTSLSSSQPQILYSPRSDALCSQHNDHHILVVHYTP</sequence>
<dbReference type="CDD" id="cd15086">
    <property type="entry name" value="7tmA_tmt_opsin"/>
    <property type="match status" value="1"/>
</dbReference>
<evidence type="ECO:0000313" key="11">
    <source>
        <dbReference type="EMBL" id="CAJ1058841.1"/>
    </source>
</evidence>
<keyword evidence="2 8" id="KW-0812">Transmembrane</keyword>
<dbReference type="FunFam" id="1.20.1070.10:FF:000197">
    <property type="entry name" value="Teleost multiple tissue opsin 2b"/>
    <property type="match status" value="1"/>
</dbReference>
<reference evidence="11" key="1">
    <citation type="submission" date="2023-08" db="EMBL/GenBank/DDBJ databases">
        <authorList>
            <person name="Alioto T."/>
            <person name="Alioto T."/>
            <person name="Gomez Garrido J."/>
        </authorList>
    </citation>
    <scope>NUCLEOTIDE SEQUENCE</scope>
</reference>
<keyword evidence="12" id="KW-1185">Reference proteome</keyword>
<evidence type="ECO:0000256" key="5">
    <source>
        <dbReference type="ARBA" id="ARBA00023136"/>
    </source>
</evidence>
<feature type="transmembrane region" description="Helical" evidence="9">
    <location>
        <begin position="48"/>
        <end position="71"/>
    </location>
</feature>
<evidence type="ECO:0000256" key="8">
    <source>
        <dbReference type="RuleBase" id="RU000688"/>
    </source>
</evidence>
<dbReference type="GO" id="GO:0016020">
    <property type="term" value="C:membrane"/>
    <property type="evidence" value="ECO:0007669"/>
    <property type="project" value="UniProtKB-SubCell"/>
</dbReference>
<feature type="transmembrane region" description="Helical" evidence="9">
    <location>
        <begin position="295"/>
        <end position="314"/>
    </location>
</feature>
<proteinExistence type="inferred from homology"/>
<feature type="transmembrane region" description="Helical" evidence="9">
    <location>
        <begin position="124"/>
        <end position="142"/>
    </location>
</feature>
<dbReference type="PANTHER" id="PTHR24240">
    <property type="entry name" value="OPSIN"/>
    <property type="match status" value="1"/>
</dbReference>
<dbReference type="Proteomes" id="UP001178508">
    <property type="component" value="Chromosome 6"/>
</dbReference>
<dbReference type="InterPro" id="IPR000276">
    <property type="entry name" value="GPCR_Rhodpsn"/>
</dbReference>
<keyword evidence="3 9" id="KW-1133">Transmembrane helix</keyword>
<feature type="transmembrane region" description="Helical" evidence="9">
    <location>
        <begin position="255"/>
        <end position="275"/>
    </location>
</feature>
<name>A0AAV1FD08_XYRNO</name>
<evidence type="ECO:0000256" key="9">
    <source>
        <dbReference type="SAM" id="Phobius"/>
    </source>
</evidence>